<protein>
    <submittedName>
        <fullName evidence="4">Restriction endonuclease</fullName>
    </submittedName>
</protein>
<dbReference type="Pfam" id="PF04471">
    <property type="entry name" value="Mrr_cat"/>
    <property type="match status" value="1"/>
</dbReference>
<evidence type="ECO:0000256" key="2">
    <source>
        <dbReference type="SAM" id="Phobius"/>
    </source>
</evidence>
<keyword evidence="2" id="KW-1133">Transmembrane helix</keyword>
<dbReference type="AlphaFoldDB" id="A0A514BRW4"/>
<feature type="transmembrane region" description="Helical" evidence="2">
    <location>
        <begin position="176"/>
        <end position="197"/>
    </location>
</feature>
<keyword evidence="4" id="KW-0540">Nuclease</keyword>
<organism evidence="4 5">
    <name type="scientific">Marilutibacter alkalisoli</name>
    <dbReference type="NCBI Taxonomy" id="2591633"/>
    <lineage>
        <taxon>Bacteria</taxon>
        <taxon>Pseudomonadati</taxon>
        <taxon>Pseudomonadota</taxon>
        <taxon>Gammaproteobacteria</taxon>
        <taxon>Lysobacterales</taxon>
        <taxon>Lysobacteraceae</taxon>
        <taxon>Marilutibacter</taxon>
    </lineage>
</organism>
<evidence type="ECO:0000259" key="3">
    <source>
        <dbReference type="Pfam" id="PF04471"/>
    </source>
</evidence>
<feature type="transmembrane region" description="Helical" evidence="2">
    <location>
        <begin position="6"/>
        <end position="26"/>
    </location>
</feature>
<dbReference type="GO" id="GO:0003677">
    <property type="term" value="F:DNA binding"/>
    <property type="evidence" value="ECO:0007669"/>
    <property type="project" value="InterPro"/>
</dbReference>
<feature type="domain" description="Restriction endonuclease type IV Mrr" evidence="3">
    <location>
        <begin position="43"/>
        <end position="149"/>
    </location>
</feature>
<evidence type="ECO:0000313" key="5">
    <source>
        <dbReference type="Proteomes" id="UP000317199"/>
    </source>
</evidence>
<dbReference type="InterPro" id="IPR007560">
    <property type="entry name" value="Restrct_endonuc_IV_Mrr"/>
</dbReference>
<gene>
    <name evidence="4" type="ORF">FKV23_08520</name>
</gene>
<dbReference type="OrthoDB" id="5965220at2"/>
<keyword evidence="2" id="KW-0812">Transmembrane</keyword>
<dbReference type="KEGG" id="lyj:FKV23_08520"/>
<evidence type="ECO:0000313" key="4">
    <source>
        <dbReference type="EMBL" id="QDH70134.1"/>
    </source>
</evidence>
<keyword evidence="5" id="KW-1185">Reference proteome</keyword>
<keyword evidence="4" id="KW-0255">Endonuclease</keyword>
<feature type="compositionally biased region" description="Pro residues" evidence="1">
    <location>
        <begin position="201"/>
        <end position="230"/>
    </location>
</feature>
<feature type="compositionally biased region" description="Low complexity" evidence="1">
    <location>
        <begin position="231"/>
        <end position="247"/>
    </location>
</feature>
<dbReference type="EMBL" id="CP041242">
    <property type="protein sequence ID" value="QDH70134.1"/>
    <property type="molecule type" value="Genomic_DNA"/>
</dbReference>
<reference evidence="4 5" key="1">
    <citation type="submission" date="2019-06" db="EMBL/GenBank/DDBJ databases">
        <title>Lysobacter alkalisoli sp. nov. isolated from saline-alkali soil.</title>
        <authorList>
            <person name="Sun J.-Q."/>
            <person name="Xu L."/>
        </authorList>
    </citation>
    <scope>NUCLEOTIDE SEQUENCE [LARGE SCALE GENOMIC DNA]</scope>
    <source>
        <strain evidence="4 5">SJ-36</strain>
    </source>
</reference>
<dbReference type="GO" id="GO:0004519">
    <property type="term" value="F:endonuclease activity"/>
    <property type="evidence" value="ECO:0007669"/>
    <property type="project" value="UniProtKB-KW"/>
</dbReference>
<keyword evidence="2" id="KW-0472">Membrane</keyword>
<dbReference type="Proteomes" id="UP000317199">
    <property type="component" value="Chromosome"/>
</dbReference>
<proteinExistence type="predicted"/>
<feature type="region of interest" description="Disordered" evidence="1">
    <location>
        <begin position="201"/>
        <end position="256"/>
    </location>
</feature>
<sequence>MLTASTVITSLGIATVIGMALALYLWRIRRPQLLVQRGLAALATMRWREYSGFIVEALHAQGFEAIGSGTPPQGAGKTDLCLSRDGSNWLLSCRQSPDHGIDAAHLAGFAGTVRAQEAAGGIIATLGTVQKDARDNVHGIELLHGESLWMLVEPLLPAGLRHELAEAVRKRAVVEAVLACGLALLAGFTIALAVAGVPADPPSPAAPAPEPTPQPVPASAPRPEQPPPAEASPEPSASAPVAAAAAADGVDEETQRKRITERVGELVGIKRAVWSTRSTLVVFLDDSIPDGPELTRPICDVLSDYPALRSSRLQLEPPEGSDRRVRFLQCHAW</sequence>
<keyword evidence="4" id="KW-0378">Hydrolase</keyword>
<dbReference type="GO" id="GO:0009307">
    <property type="term" value="P:DNA restriction-modification system"/>
    <property type="evidence" value="ECO:0007669"/>
    <property type="project" value="InterPro"/>
</dbReference>
<dbReference type="RefSeq" id="WP_141623470.1">
    <property type="nucleotide sequence ID" value="NZ_CP041242.1"/>
</dbReference>
<name>A0A514BRW4_9GAMM</name>
<accession>A0A514BRW4</accession>
<evidence type="ECO:0000256" key="1">
    <source>
        <dbReference type="SAM" id="MobiDB-lite"/>
    </source>
</evidence>